<evidence type="ECO:0000313" key="1">
    <source>
        <dbReference type="EMBL" id="QHU28550.1"/>
    </source>
</evidence>
<sequence>MLATTFPHQLHKGKPNLHSFFSNKTIQSLIRRTSLSLNNIALSNYIIQTIPQYHNYFLPIESYKNVTFDNNKTEFIIITIKQLNTTSPFFFLDSNSNNERKTMHTYFNSLKTLLEICSIMQQYKFIHLNIQKNAVQYIHDTPYIHDFSRSFLLKTLTEERKSILFQMYNPDSIHLPPSYHILCYMTQNGLKSPSQGTIDYILQEYLNHAIQQGIPFSEEELLQFRESWTHYLTNHQTVFKICTSWDTYSVLLLYIQQIPRVKQYCPYLEKIRKFLIHVVLCYPSYSLHDIRILLNTLIF</sequence>
<protein>
    <recommendedName>
        <fullName evidence="2">Protein kinase domain-containing protein</fullName>
    </recommendedName>
</protein>
<organism evidence="1">
    <name type="scientific">viral metagenome</name>
    <dbReference type="NCBI Taxonomy" id="1070528"/>
    <lineage>
        <taxon>unclassified sequences</taxon>
        <taxon>metagenomes</taxon>
        <taxon>organismal metagenomes</taxon>
    </lineage>
</organism>
<evidence type="ECO:0008006" key="2">
    <source>
        <dbReference type="Google" id="ProtNLM"/>
    </source>
</evidence>
<reference evidence="1" key="1">
    <citation type="journal article" date="2020" name="Nature">
        <title>Giant virus diversity and host interactions through global metagenomics.</title>
        <authorList>
            <person name="Schulz F."/>
            <person name="Roux S."/>
            <person name="Paez-Espino D."/>
            <person name="Jungbluth S."/>
            <person name="Walsh D.A."/>
            <person name="Denef V.J."/>
            <person name="McMahon K.D."/>
            <person name="Konstantinidis K.T."/>
            <person name="Eloe-Fadrosh E.A."/>
            <person name="Kyrpides N.C."/>
            <person name="Woyke T."/>
        </authorList>
    </citation>
    <scope>NUCLEOTIDE SEQUENCE</scope>
    <source>
        <strain evidence="1">GVMAG-M-3300027770-73</strain>
    </source>
</reference>
<dbReference type="EMBL" id="MN740472">
    <property type="protein sequence ID" value="QHU28550.1"/>
    <property type="molecule type" value="Genomic_DNA"/>
</dbReference>
<dbReference type="AlphaFoldDB" id="A0A6C0LDW7"/>
<name>A0A6C0LDW7_9ZZZZ</name>
<proteinExistence type="predicted"/>
<accession>A0A6C0LDW7</accession>